<evidence type="ECO:0000313" key="2">
    <source>
        <dbReference type="Proteomes" id="UP000468388"/>
    </source>
</evidence>
<gene>
    <name evidence="1" type="ORF">GO495_06490</name>
</gene>
<dbReference type="Proteomes" id="UP000468388">
    <property type="component" value="Unassembled WGS sequence"/>
</dbReference>
<sequence>MRPLSILILFVLLFRLHVIGQNSLYPNLLNHVSCSILLTPSAPIEENDISNFLQTDRFDVKLIKYRHQFGRGSELTDHMSGLFVNETDFRTLWPSGQVKADYTDHLRRFLEKLPASIDLYRDNLFICTYKNRNQEIITYCYFQDGRLVAYAHPVLPVKNKLKASSVTLNEELESAKKDGRSVVWYGDELKLNIERQAKENRVNIYKRASSVSVKLPEKIAPLDRVLVPENSVICNALPTTMRQLMEGGHPATAATLEAWRSYRADVEHITMQFGEQLQTMADIKKEMLEGKRDMVLLVAHLKGTELFIGDERISLDKIKAWGKRQTPSSGNRVAVLCVCNSGNQNYTVGSLFWKTHVNPLTNILKENGYFDMVIAPDHVILRPETTSFLENLLKNRSIQEIQQWFAGWGFWVFKD</sequence>
<proteinExistence type="predicted"/>
<accession>A0A6N8J7Q0</accession>
<dbReference type="AlphaFoldDB" id="A0A6N8J7Q0"/>
<name>A0A6N8J7Q0_9BACT</name>
<evidence type="ECO:0000313" key="1">
    <source>
        <dbReference type="EMBL" id="MVT40222.1"/>
    </source>
</evidence>
<keyword evidence="2" id="KW-1185">Reference proteome</keyword>
<protein>
    <recommendedName>
        <fullName evidence="3">CHAT domain-containing protein</fullName>
    </recommendedName>
</protein>
<comment type="caution">
    <text evidence="1">The sequence shown here is derived from an EMBL/GenBank/DDBJ whole genome shotgun (WGS) entry which is preliminary data.</text>
</comment>
<organism evidence="1 2">
    <name type="scientific">Chitinophaga oryziterrae</name>
    <dbReference type="NCBI Taxonomy" id="1031224"/>
    <lineage>
        <taxon>Bacteria</taxon>
        <taxon>Pseudomonadati</taxon>
        <taxon>Bacteroidota</taxon>
        <taxon>Chitinophagia</taxon>
        <taxon>Chitinophagales</taxon>
        <taxon>Chitinophagaceae</taxon>
        <taxon>Chitinophaga</taxon>
    </lineage>
</organism>
<dbReference type="RefSeq" id="WP_157298848.1">
    <property type="nucleotide sequence ID" value="NZ_BAAAZB010000005.1"/>
</dbReference>
<dbReference type="EMBL" id="WRXO01000001">
    <property type="protein sequence ID" value="MVT40222.1"/>
    <property type="molecule type" value="Genomic_DNA"/>
</dbReference>
<evidence type="ECO:0008006" key="3">
    <source>
        <dbReference type="Google" id="ProtNLM"/>
    </source>
</evidence>
<reference evidence="1 2" key="1">
    <citation type="submission" date="2019-12" db="EMBL/GenBank/DDBJ databases">
        <title>The draft genomic sequence of strain Chitinophaga oryziterrae JCM 16595.</title>
        <authorList>
            <person name="Zhang X."/>
        </authorList>
    </citation>
    <scope>NUCLEOTIDE SEQUENCE [LARGE SCALE GENOMIC DNA]</scope>
    <source>
        <strain evidence="1 2">JCM 16595</strain>
    </source>
</reference>